<evidence type="ECO:0000313" key="2">
    <source>
        <dbReference type="Proteomes" id="UP000055045"/>
    </source>
</evidence>
<sequence>MFGLILHPLSKPRFYEFESRKKLICLCSPPGGGSGQERDWSHVGTWNINQICHEIYATIALMKSRTLISAALSLIGDDLNGDMDDQKSDIWQTCQCLGKMLEYACAYPTSSPFDGHHYEVYVADCPFLSNNIKITRLRICQGQSEDTAYPS</sequence>
<dbReference type="Proteomes" id="UP000055045">
    <property type="component" value="Unassembled WGS sequence"/>
</dbReference>
<protein>
    <submittedName>
        <fullName evidence="1">Uncharacterized protein</fullName>
    </submittedName>
</protein>
<proteinExistence type="predicted"/>
<gene>
    <name evidence="1" type="ORF">ACN42_g11222</name>
</gene>
<dbReference type="AlphaFoldDB" id="A0A101M8J6"/>
<reference evidence="1 2" key="1">
    <citation type="submission" date="2015-10" db="EMBL/GenBank/DDBJ databases">
        <title>Genome sequencing of Penicillium freii.</title>
        <authorList>
            <person name="Nguyen H.D."/>
            <person name="Visagie C.M."/>
            <person name="Seifert K.A."/>
        </authorList>
    </citation>
    <scope>NUCLEOTIDE SEQUENCE [LARGE SCALE GENOMIC DNA]</scope>
    <source>
        <strain evidence="1 2">DAOM 242723</strain>
    </source>
</reference>
<evidence type="ECO:0000313" key="1">
    <source>
        <dbReference type="EMBL" id="KUM56008.1"/>
    </source>
</evidence>
<comment type="caution">
    <text evidence="1">The sequence shown here is derived from an EMBL/GenBank/DDBJ whole genome shotgun (WGS) entry which is preliminary data.</text>
</comment>
<dbReference type="EMBL" id="LLXE01000575">
    <property type="protein sequence ID" value="KUM56008.1"/>
    <property type="molecule type" value="Genomic_DNA"/>
</dbReference>
<accession>A0A101M8J6</accession>
<organism evidence="1 2">
    <name type="scientific">Penicillium freii</name>
    <dbReference type="NCBI Taxonomy" id="48697"/>
    <lineage>
        <taxon>Eukaryota</taxon>
        <taxon>Fungi</taxon>
        <taxon>Dikarya</taxon>
        <taxon>Ascomycota</taxon>
        <taxon>Pezizomycotina</taxon>
        <taxon>Eurotiomycetes</taxon>
        <taxon>Eurotiomycetidae</taxon>
        <taxon>Eurotiales</taxon>
        <taxon>Aspergillaceae</taxon>
        <taxon>Penicillium</taxon>
    </lineage>
</organism>
<name>A0A101M8J6_PENFR</name>
<keyword evidence="2" id="KW-1185">Reference proteome</keyword>